<evidence type="ECO:0000256" key="1">
    <source>
        <dbReference type="SAM" id="Phobius"/>
    </source>
</evidence>
<keyword evidence="3" id="KW-1185">Reference proteome</keyword>
<evidence type="ECO:0008006" key="4">
    <source>
        <dbReference type="Google" id="ProtNLM"/>
    </source>
</evidence>
<accession>A0AAW7TM53</accession>
<dbReference type="AlphaFoldDB" id="A0AAW7TM53"/>
<dbReference type="Proteomes" id="UP001176117">
    <property type="component" value="Unassembled WGS sequence"/>
</dbReference>
<evidence type="ECO:0000313" key="3">
    <source>
        <dbReference type="Proteomes" id="UP001176117"/>
    </source>
</evidence>
<evidence type="ECO:0000313" key="2">
    <source>
        <dbReference type="EMBL" id="MDO0878748.1"/>
    </source>
</evidence>
<dbReference type="EMBL" id="JAMOGB010000019">
    <property type="protein sequence ID" value="MDO0878748.1"/>
    <property type="molecule type" value="Genomic_DNA"/>
</dbReference>
<proteinExistence type="predicted"/>
<feature type="transmembrane region" description="Helical" evidence="1">
    <location>
        <begin position="450"/>
        <end position="468"/>
    </location>
</feature>
<dbReference type="SUPFAM" id="SSF48371">
    <property type="entry name" value="ARM repeat"/>
    <property type="match status" value="1"/>
</dbReference>
<keyword evidence="1" id="KW-0472">Membrane</keyword>
<organism evidence="2 3">
    <name type="scientific">Anoxybacillus gonensis</name>
    <dbReference type="NCBI Taxonomy" id="198467"/>
    <lineage>
        <taxon>Bacteria</taxon>
        <taxon>Bacillati</taxon>
        <taxon>Bacillota</taxon>
        <taxon>Bacilli</taxon>
        <taxon>Bacillales</taxon>
        <taxon>Anoxybacillaceae</taxon>
        <taxon>Anoxybacillus</taxon>
    </lineage>
</organism>
<keyword evidence="1" id="KW-0812">Transmembrane</keyword>
<sequence length="564" mass="68320">MYRLTTVDLQLKQIMRDLKHDDPQKRYEALCALEQLSEEEIELQATFIRKMIAYAAETFPDPVDEWDDPSYYVLQFSLYFFSAQFVPDILEHFARFSPAAKEMAFRYICELGDEQYDDALYHIVHSELKQQTFSIPWEQLLHRMKVIKKVIDCDHAHLPSDLFCWLLLHLHRAEVPCHLQRDKIVSILVRQYCQTKEMYEQYDADYNPTFVFRFWRENYLSVRSDMHVCLCLMEFYYNEQIATLLQEALSFRDPTIQARAIVTSLRHHIIVNDDVIFTCANNIESADLLYEEMKRIGKQQLFPMEFNHPAHFAKSHLFYVLTHEYDVVPTDIKVIDYVEIENEYGERIRYYLLSFVDEQEVYIAWIGMYVQHKNRGSMFEYTYVPFIRFQQYEIGEHKKQFIEQLKKEQQIEHTLFQRQWSFRWTNMLSYAVLMLFICSRWLVAVEEKSVFLYVLSFLLTALGIVFVVNDWRKRNREIVLTTKKLMYADRWDIREIPLHQIKRVTFEKRKNRYHIFQRKSEHIVIYDERHEQFAFPKDDINEEQFVLLLRHATNHLQQPPHIQK</sequence>
<gene>
    <name evidence="2" type="ORF">NBU54_13870</name>
</gene>
<reference evidence="2" key="1">
    <citation type="submission" date="2022-05" db="EMBL/GenBank/DDBJ databases">
        <title>Genome-based reclassification of Anoxybacillus salavatliensis Cihan et al. as a later heterotypic synonym of Anoxybacillus gonensis Belduz et al. 2003.</title>
        <authorList>
            <person name="Inan Bektas K."/>
            <person name="Guler H.I."/>
            <person name="Belduz A.O."/>
            <person name="Canakci S."/>
        </authorList>
    </citation>
    <scope>NUCLEOTIDE SEQUENCE</scope>
    <source>
        <strain evidence="2">NCIMB 13933</strain>
    </source>
</reference>
<keyword evidence="1" id="KW-1133">Transmembrane helix</keyword>
<name>A0AAW7TM53_9BACL</name>
<protein>
    <recommendedName>
        <fullName evidence="4">YcxB-like protein domain-containing protein</fullName>
    </recommendedName>
</protein>
<dbReference type="RefSeq" id="WP_238148409.1">
    <property type="nucleotide sequence ID" value="NZ_CP012152.1"/>
</dbReference>
<dbReference type="InterPro" id="IPR016024">
    <property type="entry name" value="ARM-type_fold"/>
</dbReference>
<comment type="caution">
    <text evidence="2">The sequence shown here is derived from an EMBL/GenBank/DDBJ whole genome shotgun (WGS) entry which is preliminary data.</text>
</comment>
<feature type="transmembrane region" description="Helical" evidence="1">
    <location>
        <begin position="427"/>
        <end position="444"/>
    </location>
</feature>